<dbReference type="InterPro" id="IPR047057">
    <property type="entry name" value="MerR_fam"/>
</dbReference>
<name>A0ABX1XTL7_9BACL</name>
<dbReference type="Proteomes" id="UP000616779">
    <property type="component" value="Unassembled WGS sequence"/>
</dbReference>
<evidence type="ECO:0000313" key="4">
    <source>
        <dbReference type="EMBL" id="NOU71311.1"/>
    </source>
</evidence>
<dbReference type="PANTHER" id="PTHR30204">
    <property type="entry name" value="REDOX-CYCLING DRUG-SENSING TRANSCRIPTIONAL ACTIVATOR SOXR"/>
    <property type="match status" value="1"/>
</dbReference>
<feature type="domain" description="HTH merR-type" evidence="3">
    <location>
        <begin position="1"/>
        <end position="73"/>
    </location>
</feature>
<dbReference type="SMART" id="SM00422">
    <property type="entry name" value="HTH_MERR"/>
    <property type="match status" value="1"/>
</dbReference>
<dbReference type="Pfam" id="PF13411">
    <property type="entry name" value="MerR_1"/>
    <property type="match status" value="1"/>
</dbReference>
<dbReference type="Gene3D" id="1.10.1660.10">
    <property type="match status" value="1"/>
</dbReference>
<evidence type="ECO:0000313" key="5">
    <source>
        <dbReference type="Proteomes" id="UP000616779"/>
    </source>
</evidence>
<evidence type="ECO:0000259" key="3">
    <source>
        <dbReference type="PROSITE" id="PS50937"/>
    </source>
</evidence>
<dbReference type="PROSITE" id="PS50937">
    <property type="entry name" value="HTH_MERR_2"/>
    <property type="match status" value="1"/>
</dbReference>
<dbReference type="InterPro" id="IPR009061">
    <property type="entry name" value="DNA-bd_dom_put_sf"/>
</dbReference>
<evidence type="ECO:0000256" key="2">
    <source>
        <dbReference type="SAM" id="Coils"/>
    </source>
</evidence>
<proteinExistence type="predicted"/>
<sequence>MYSISDISKLMGITAYTLRYYEKIGLLPNPKRLDGKQYGIRRYDDQDLRFIKFIHGLKQTGMKLKDIATFVEEGCYVTQEEPEIEVKVIFHKRIDILNKHIEKLEQQLTQLEVVKVSAQDKRNFYYNMLKEHGNEEKKLK</sequence>
<dbReference type="CDD" id="cd01109">
    <property type="entry name" value="HTH_YyaN"/>
    <property type="match status" value="1"/>
</dbReference>
<keyword evidence="5" id="KW-1185">Reference proteome</keyword>
<dbReference type="EMBL" id="WHOA01000062">
    <property type="protein sequence ID" value="NOU71311.1"/>
    <property type="molecule type" value="Genomic_DNA"/>
</dbReference>
<dbReference type="PANTHER" id="PTHR30204:SF83">
    <property type="entry name" value="TRANSCRIPTIONAL REGULATOR, MERR FAMILY"/>
    <property type="match status" value="1"/>
</dbReference>
<dbReference type="SUPFAM" id="SSF46955">
    <property type="entry name" value="Putative DNA-binding domain"/>
    <property type="match status" value="1"/>
</dbReference>
<protein>
    <submittedName>
        <fullName evidence="4">MerR family transcriptional regulator</fullName>
    </submittedName>
</protein>
<evidence type="ECO:0000256" key="1">
    <source>
        <dbReference type="ARBA" id="ARBA00023125"/>
    </source>
</evidence>
<feature type="coiled-coil region" evidence="2">
    <location>
        <begin position="94"/>
        <end position="121"/>
    </location>
</feature>
<accession>A0ABX1XTL7</accession>
<organism evidence="4 5">
    <name type="scientific">Paenibacillus phytorum</name>
    <dbReference type="NCBI Taxonomy" id="2654977"/>
    <lineage>
        <taxon>Bacteria</taxon>
        <taxon>Bacillati</taxon>
        <taxon>Bacillota</taxon>
        <taxon>Bacilli</taxon>
        <taxon>Bacillales</taxon>
        <taxon>Paenibacillaceae</taxon>
        <taxon>Paenibacillus</taxon>
    </lineage>
</organism>
<comment type="caution">
    <text evidence="4">The sequence shown here is derived from an EMBL/GenBank/DDBJ whole genome shotgun (WGS) entry which is preliminary data.</text>
</comment>
<dbReference type="RefSeq" id="WP_171642598.1">
    <property type="nucleotide sequence ID" value="NZ_WHOA01000062.1"/>
</dbReference>
<keyword evidence="1" id="KW-0238">DNA-binding</keyword>
<gene>
    <name evidence="4" type="ORF">GC098_07740</name>
</gene>
<reference evidence="4 5" key="1">
    <citation type="submission" date="2019-10" db="EMBL/GenBank/DDBJ databases">
        <title>Description of Paenibacillus terrestris sp. nov.</title>
        <authorList>
            <person name="Carlier A."/>
            <person name="Qi S."/>
        </authorList>
    </citation>
    <scope>NUCLEOTIDE SEQUENCE [LARGE SCALE GENOMIC DNA]</scope>
    <source>
        <strain evidence="4 5">LMG 31458</strain>
    </source>
</reference>
<dbReference type="InterPro" id="IPR000551">
    <property type="entry name" value="MerR-type_HTH_dom"/>
</dbReference>
<keyword evidence="2" id="KW-0175">Coiled coil</keyword>